<reference evidence="2" key="1">
    <citation type="submission" date="2020-10" db="EMBL/GenBank/DDBJ databases">
        <title>Taxonomic study of unclassified bacteria belonging to the class Ktedonobacteria.</title>
        <authorList>
            <person name="Yabe S."/>
            <person name="Wang C.M."/>
            <person name="Zheng Y."/>
            <person name="Sakai Y."/>
            <person name="Cavaletti L."/>
            <person name="Monciardini P."/>
            <person name="Donadio S."/>
        </authorList>
    </citation>
    <scope>NUCLEOTIDE SEQUENCE</scope>
    <source>
        <strain evidence="2">ID150040</strain>
    </source>
</reference>
<dbReference type="InterPro" id="IPR011990">
    <property type="entry name" value="TPR-like_helical_dom_sf"/>
</dbReference>
<accession>A0A8J3IYA6</accession>
<protein>
    <recommendedName>
        <fullName evidence="1">MalT-like TPR region domain-containing protein</fullName>
    </recommendedName>
</protein>
<feature type="domain" description="MalT-like TPR region" evidence="1">
    <location>
        <begin position="6"/>
        <end position="156"/>
    </location>
</feature>
<dbReference type="Pfam" id="PF17874">
    <property type="entry name" value="TPR_MalT"/>
    <property type="match status" value="1"/>
</dbReference>
<sequence>MPLPRATLALTQGRIDEALHMLHALDDIIATGKIPLSIRAYADTQRAHLLLRGGKLEEALRWVHECRMRGDDQFNEQLDREQFFQQMTLAQVVITQAHSTQDPYGLTAVLKLLERWCHFSKQRGFNGLLIETLALKAMAFEEGGNIQQALATLKQA</sequence>
<dbReference type="AlphaFoldDB" id="A0A8J3IYA6"/>
<dbReference type="InterPro" id="IPR041617">
    <property type="entry name" value="TPR_MalT"/>
</dbReference>
<proteinExistence type="predicted"/>
<name>A0A8J3IYA6_9CHLR</name>
<gene>
    <name evidence="2" type="ORF">KSF_102070</name>
</gene>
<dbReference type="EMBL" id="BNJK01000002">
    <property type="protein sequence ID" value="GHP00160.1"/>
    <property type="molecule type" value="Genomic_DNA"/>
</dbReference>
<dbReference type="Gene3D" id="1.25.40.10">
    <property type="entry name" value="Tetratricopeptide repeat domain"/>
    <property type="match status" value="1"/>
</dbReference>
<comment type="caution">
    <text evidence="2">The sequence shown here is derived from an EMBL/GenBank/DDBJ whole genome shotgun (WGS) entry which is preliminary data.</text>
</comment>
<keyword evidence="3" id="KW-1185">Reference proteome</keyword>
<evidence type="ECO:0000313" key="3">
    <source>
        <dbReference type="Proteomes" id="UP000597444"/>
    </source>
</evidence>
<evidence type="ECO:0000259" key="1">
    <source>
        <dbReference type="Pfam" id="PF17874"/>
    </source>
</evidence>
<organism evidence="2 3">
    <name type="scientific">Reticulibacter mediterranei</name>
    <dbReference type="NCBI Taxonomy" id="2778369"/>
    <lineage>
        <taxon>Bacteria</taxon>
        <taxon>Bacillati</taxon>
        <taxon>Chloroflexota</taxon>
        <taxon>Ktedonobacteria</taxon>
        <taxon>Ktedonobacterales</taxon>
        <taxon>Reticulibacteraceae</taxon>
        <taxon>Reticulibacter</taxon>
    </lineage>
</organism>
<dbReference type="Proteomes" id="UP000597444">
    <property type="component" value="Unassembled WGS sequence"/>
</dbReference>
<evidence type="ECO:0000313" key="2">
    <source>
        <dbReference type="EMBL" id="GHP00160.1"/>
    </source>
</evidence>